<name>A0A1J5QEX2_9ZZZZ</name>
<dbReference type="Pfam" id="PF02321">
    <property type="entry name" value="OEP"/>
    <property type="match status" value="1"/>
</dbReference>
<dbReference type="SUPFAM" id="SSF56954">
    <property type="entry name" value="Outer membrane efflux proteins (OEP)"/>
    <property type="match status" value="1"/>
</dbReference>
<accession>A0A1J5QEX2</accession>
<protein>
    <submittedName>
        <fullName evidence="1">Outer membrane efflux protein</fullName>
    </submittedName>
</protein>
<dbReference type="EMBL" id="MLJW01000845">
    <property type="protein sequence ID" value="OIQ82089.1"/>
    <property type="molecule type" value="Genomic_DNA"/>
</dbReference>
<organism evidence="1">
    <name type="scientific">mine drainage metagenome</name>
    <dbReference type="NCBI Taxonomy" id="410659"/>
    <lineage>
        <taxon>unclassified sequences</taxon>
        <taxon>metagenomes</taxon>
        <taxon>ecological metagenomes</taxon>
    </lineage>
</organism>
<reference evidence="1" key="1">
    <citation type="submission" date="2016-10" db="EMBL/GenBank/DDBJ databases">
        <title>Sequence of Gallionella enrichment culture.</title>
        <authorList>
            <person name="Poehlein A."/>
            <person name="Muehling M."/>
            <person name="Daniel R."/>
        </authorList>
    </citation>
    <scope>NUCLEOTIDE SEQUENCE</scope>
</reference>
<sequence length="131" mass="14139">MLRHRKRAAVAAYDQAAAQYRSTVITAFQNVADTLRALEYDADAVKAALAAEQATRQNLDIARQQVALGDISHFAALSTELTYQQAVVNLVQAQAGRYADTAALFQALGGGWWSHDDPVSKDAAEPPPGKR</sequence>
<proteinExistence type="predicted"/>
<dbReference type="GO" id="GO:0015562">
    <property type="term" value="F:efflux transmembrane transporter activity"/>
    <property type="evidence" value="ECO:0007669"/>
    <property type="project" value="InterPro"/>
</dbReference>
<dbReference type="InterPro" id="IPR003423">
    <property type="entry name" value="OMP_efflux"/>
</dbReference>
<comment type="caution">
    <text evidence="1">The sequence shown here is derived from an EMBL/GenBank/DDBJ whole genome shotgun (WGS) entry which is preliminary data.</text>
</comment>
<dbReference type="AlphaFoldDB" id="A0A1J5QEX2"/>
<dbReference type="InterPro" id="IPR010131">
    <property type="entry name" value="MdtP/NodT-like"/>
</dbReference>
<dbReference type="Gene3D" id="1.20.1600.10">
    <property type="entry name" value="Outer membrane efflux proteins (OEP)"/>
    <property type="match status" value="1"/>
</dbReference>
<dbReference type="PANTHER" id="PTHR30203">
    <property type="entry name" value="OUTER MEMBRANE CATION EFFLUX PROTEIN"/>
    <property type="match status" value="1"/>
</dbReference>
<evidence type="ECO:0000313" key="1">
    <source>
        <dbReference type="EMBL" id="OIQ82089.1"/>
    </source>
</evidence>
<dbReference type="PANTHER" id="PTHR30203:SF33">
    <property type="entry name" value="BLR4455 PROTEIN"/>
    <property type="match status" value="1"/>
</dbReference>
<gene>
    <name evidence="1" type="ORF">GALL_361410</name>
</gene>